<evidence type="ECO:0000256" key="2">
    <source>
        <dbReference type="ARBA" id="ARBA00022475"/>
    </source>
</evidence>
<dbReference type="NCBIfam" id="TIGR00681">
    <property type="entry name" value="kdpC"/>
    <property type="match status" value="1"/>
</dbReference>
<sequence length="192" mass="21441">MKIMKDIKKASLIFLIMTVITGIIYPFTITGFAQIFMQNKANGSIITNKDNEKIGSKYIGQTFTDSKYFWSRPSAVGKGYDTYSSSGTNFSPTGKDYKNLINDRIALLTQYNPDNKEKIPVDLITASGSGLDPHISLAAAKYQISRVSKFTNISEDKLLNLVQKHTDTPFLGIWGEVKVNVLELNLDLDKMI</sequence>
<organism evidence="12 13">
    <name type="scientific">Romboutsia maritimum</name>
    <dbReference type="NCBI Taxonomy" id="2020948"/>
    <lineage>
        <taxon>Bacteria</taxon>
        <taxon>Bacillati</taxon>
        <taxon>Bacillota</taxon>
        <taxon>Clostridia</taxon>
        <taxon>Peptostreptococcales</taxon>
        <taxon>Peptostreptococcaceae</taxon>
        <taxon>Romboutsia</taxon>
    </lineage>
</organism>
<evidence type="ECO:0000256" key="8">
    <source>
        <dbReference type="ARBA" id="ARBA00022989"/>
    </source>
</evidence>
<keyword evidence="13" id="KW-1185">Reference proteome</keyword>
<evidence type="ECO:0000256" key="4">
    <source>
        <dbReference type="ARBA" id="ARBA00022692"/>
    </source>
</evidence>
<dbReference type="EMBL" id="NOJZ02000022">
    <property type="protein sequence ID" value="RDY22942.1"/>
    <property type="molecule type" value="Genomic_DNA"/>
</dbReference>
<dbReference type="GO" id="GO:0008556">
    <property type="term" value="F:P-type potassium transmembrane transporter activity"/>
    <property type="evidence" value="ECO:0007669"/>
    <property type="project" value="InterPro"/>
</dbReference>
<dbReference type="PANTHER" id="PTHR30042">
    <property type="entry name" value="POTASSIUM-TRANSPORTING ATPASE C CHAIN"/>
    <property type="match status" value="1"/>
</dbReference>
<reference evidence="12 13" key="1">
    <citation type="journal article" date="2017" name="Genome Announc.">
        <title>Draft Genome Sequence of Romboutsia maritimum sp. nov. Strain CCRI-22766(T), Isolated from Coastal Estuarine Mud.</title>
        <authorList>
            <person name="Maheux A.F."/>
            <person name="Boudreau D.K."/>
            <person name="Berube E."/>
            <person name="Boissinot M."/>
            <person name="Raymond F."/>
            <person name="Brodeur S."/>
            <person name="Corbeil J."/>
            <person name="Brightwell G."/>
            <person name="Broda D."/>
            <person name="Omar R.F."/>
            <person name="Bergeron M.G."/>
        </authorList>
    </citation>
    <scope>NUCLEOTIDE SEQUENCE [LARGE SCALE GENOMIC DNA]</scope>
    <source>
        <strain evidence="12 13">CCRI-22766</strain>
    </source>
</reference>
<keyword evidence="6 11" id="KW-0067">ATP-binding</keyword>
<evidence type="ECO:0000256" key="11">
    <source>
        <dbReference type="HAMAP-Rule" id="MF_00276"/>
    </source>
</evidence>
<keyword evidence="7 11" id="KW-0630">Potassium</keyword>
<evidence type="ECO:0000313" key="13">
    <source>
        <dbReference type="Proteomes" id="UP000243494"/>
    </source>
</evidence>
<keyword evidence="5 11" id="KW-0547">Nucleotide-binding</keyword>
<evidence type="ECO:0000256" key="5">
    <source>
        <dbReference type="ARBA" id="ARBA00022741"/>
    </source>
</evidence>
<accession>A0A371IR38</accession>
<keyword evidence="9 11" id="KW-0406">Ion transport</keyword>
<keyword evidence="4 11" id="KW-0812">Transmembrane</keyword>
<dbReference type="PIRSF" id="PIRSF001296">
    <property type="entry name" value="K_ATPase_KdpC"/>
    <property type="match status" value="1"/>
</dbReference>
<dbReference type="AlphaFoldDB" id="A0A371IR38"/>
<comment type="subunit">
    <text evidence="11">The system is composed of three essential subunits: KdpA, KdpB and KdpC.</text>
</comment>
<dbReference type="HAMAP" id="MF_00276">
    <property type="entry name" value="KdpC"/>
    <property type="match status" value="1"/>
</dbReference>
<protein>
    <recommendedName>
        <fullName evidence="11">Potassium-transporting ATPase KdpC subunit</fullName>
    </recommendedName>
    <alternativeName>
        <fullName evidence="11">ATP phosphohydrolase [potassium-transporting] C chain</fullName>
    </alternativeName>
    <alternativeName>
        <fullName evidence="11">Potassium-binding and translocating subunit C</fullName>
    </alternativeName>
    <alternativeName>
        <fullName evidence="11">Potassium-translocating ATPase C chain</fullName>
    </alternativeName>
</protein>
<dbReference type="OrthoDB" id="9809491at2"/>
<evidence type="ECO:0000313" key="12">
    <source>
        <dbReference type="EMBL" id="RDY22942.1"/>
    </source>
</evidence>
<comment type="subcellular location">
    <subcellularLocation>
        <location evidence="11">Cell membrane</location>
        <topology evidence="11">Single-pass membrane protein</topology>
    </subcellularLocation>
</comment>
<evidence type="ECO:0000256" key="9">
    <source>
        <dbReference type="ARBA" id="ARBA00023065"/>
    </source>
</evidence>
<evidence type="ECO:0000256" key="10">
    <source>
        <dbReference type="ARBA" id="ARBA00023136"/>
    </source>
</evidence>
<comment type="function">
    <text evidence="11">Part of the high-affinity ATP-driven potassium transport (or Kdp) system, which catalyzes the hydrolysis of ATP coupled with the electrogenic transport of potassium into the cytoplasm. This subunit acts as a catalytic chaperone that increases the ATP-binding affinity of the ATP-hydrolyzing subunit KdpB by the formation of a transient KdpB/KdpC/ATP ternary complex.</text>
</comment>
<dbReference type="GO" id="GO:0005524">
    <property type="term" value="F:ATP binding"/>
    <property type="evidence" value="ECO:0007669"/>
    <property type="project" value="UniProtKB-UniRule"/>
</dbReference>
<keyword evidence="10 11" id="KW-0472">Membrane</keyword>
<dbReference type="NCBIfam" id="NF001454">
    <property type="entry name" value="PRK00315.1"/>
    <property type="match status" value="1"/>
</dbReference>
<keyword evidence="3 11" id="KW-0633">Potassium transport</keyword>
<keyword evidence="1 11" id="KW-0813">Transport</keyword>
<keyword evidence="8 11" id="KW-1133">Transmembrane helix</keyword>
<comment type="similarity">
    <text evidence="11">Belongs to the KdpC family.</text>
</comment>
<evidence type="ECO:0000256" key="7">
    <source>
        <dbReference type="ARBA" id="ARBA00022958"/>
    </source>
</evidence>
<dbReference type="Pfam" id="PF02669">
    <property type="entry name" value="KdpC"/>
    <property type="match status" value="1"/>
</dbReference>
<gene>
    <name evidence="11" type="primary">kdpC</name>
    <name evidence="12" type="ORF">CHF27_010580</name>
</gene>
<dbReference type="Proteomes" id="UP000243494">
    <property type="component" value="Unassembled WGS sequence"/>
</dbReference>
<name>A0A371IR38_9FIRM</name>
<dbReference type="PANTHER" id="PTHR30042:SF2">
    <property type="entry name" value="POTASSIUM-TRANSPORTING ATPASE KDPC SUBUNIT"/>
    <property type="match status" value="1"/>
</dbReference>
<evidence type="ECO:0000256" key="3">
    <source>
        <dbReference type="ARBA" id="ARBA00022538"/>
    </source>
</evidence>
<dbReference type="InterPro" id="IPR003820">
    <property type="entry name" value="KdpC"/>
</dbReference>
<keyword evidence="2 11" id="KW-1003">Cell membrane</keyword>
<comment type="caution">
    <text evidence="12">The sequence shown here is derived from an EMBL/GenBank/DDBJ whole genome shotgun (WGS) entry which is preliminary data.</text>
</comment>
<dbReference type="GO" id="GO:0005886">
    <property type="term" value="C:plasma membrane"/>
    <property type="evidence" value="ECO:0007669"/>
    <property type="project" value="UniProtKB-SubCell"/>
</dbReference>
<feature type="transmembrane region" description="Helical" evidence="11">
    <location>
        <begin position="12"/>
        <end position="37"/>
    </location>
</feature>
<evidence type="ECO:0000256" key="1">
    <source>
        <dbReference type="ARBA" id="ARBA00022448"/>
    </source>
</evidence>
<proteinExistence type="inferred from homology"/>
<evidence type="ECO:0000256" key="6">
    <source>
        <dbReference type="ARBA" id="ARBA00022840"/>
    </source>
</evidence>
<dbReference type="RefSeq" id="WP_095405830.1">
    <property type="nucleotide sequence ID" value="NZ_NOJZ02000022.1"/>
</dbReference>